<organism evidence="2 3">
    <name type="scientific">Granulicella sibirica</name>
    <dbReference type="NCBI Taxonomy" id="2479048"/>
    <lineage>
        <taxon>Bacteria</taxon>
        <taxon>Pseudomonadati</taxon>
        <taxon>Acidobacteriota</taxon>
        <taxon>Terriglobia</taxon>
        <taxon>Terriglobales</taxon>
        <taxon>Acidobacteriaceae</taxon>
        <taxon>Granulicella</taxon>
    </lineage>
</organism>
<evidence type="ECO:0000256" key="1">
    <source>
        <dbReference type="SAM" id="Phobius"/>
    </source>
</evidence>
<evidence type="ECO:0008006" key="4">
    <source>
        <dbReference type="Google" id="ProtNLM"/>
    </source>
</evidence>
<feature type="transmembrane region" description="Helical" evidence="1">
    <location>
        <begin position="12"/>
        <end position="33"/>
    </location>
</feature>
<reference evidence="3" key="2">
    <citation type="submission" date="2019-02" db="EMBL/GenBank/DDBJ databases">
        <title>Granulicella sibirica sp. nov., a psychrotolerant acidobacterium isolated from an organic soil layer in forested tundra, West Siberia.</title>
        <authorList>
            <person name="Oshkin I.Y."/>
            <person name="Kulichevskaya I.S."/>
            <person name="Rijpstra W.I.C."/>
            <person name="Sinninghe Damste J.S."/>
            <person name="Rakitin A.L."/>
            <person name="Ravin N.V."/>
            <person name="Dedysh S.N."/>
        </authorList>
    </citation>
    <scope>NUCLEOTIDE SEQUENCE [LARGE SCALE GENOMIC DNA]</scope>
    <source>
        <strain evidence="3">AF10</strain>
    </source>
</reference>
<evidence type="ECO:0000313" key="2">
    <source>
        <dbReference type="EMBL" id="RXH55023.1"/>
    </source>
</evidence>
<gene>
    <name evidence="2" type="ORF">GRAN_4127</name>
</gene>
<feature type="transmembrane region" description="Helical" evidence="1">
    <location>
        <begin position="45"/>
        <end position="62"/>
    </location>
</feature>
<feature type="transmembrane region" description="Helical" evidence="1">
    <location>
        <begin position="103"/>
        <end position="122"/>
    </location>
</feature>
<dbReference type="AlphaFoldDB" id="A0A4Q0SVH2"/>
<dbReference type="OrthoDB" id="5984490at2"/>
<keyword evidence="1" id="KW-0472">Membrane</keyword>
<protein>
    <recommendedName>
        <fullName evidence="4">DUF2306 domain-containing protein</fullName>
    </recommendedName>
</protein>
<accession>A0A4Q0SVH2</accession>
<feature type="transmembrane region" description="Helical" evidence="1">
    <location>
        <begin position="68"/>
        <end position="87"/>
    </location>
</feature>
<proteinExistence type="predicted"/>
<keyword evidence="3" id="KW-1185">Reference proteome</keyword>
<keyword evidence="1" id="KW-0812">Transmembrane</keyword>
<name>A0A4Q0SVH2_9BACT</name>
<feature type="transmembrane region" description="Helical" evidence="1">
    <location>
        <begin position="128"/>
        <end position="146"/>
    </location>
</feature>
<reference evidence="2 3" key="1">
    <citation type="submission" date="2018-11" db="EMBL/GenBank/DDBJ databases">
        <authorList>
            <person name="Mardanov A.V."/>
            <person name="Ravin N.V."/>
            <person name="Dedysh S.N."/>
        </authorList>
    </citation>
    <scope>NUCLEOTIDE SEQUENCE [LARGE SCALE GENOMIC DNA]</scope>
    <source>
        <strain evidence="2 3">AF10</strain>
    </source>
</reference>
<sequence length="231" mass="25742">MAHDPLWMKLFLAIHITAGATSFLLAPVALATAKGGKQHKRWGMVYLWAMGVVAATALPMALYRPVLFLALVAVFSFYSAFSGYRVLKLKELARGGSAKPIDWIAGVITLASSFCLAAFGAFRPQWVQNFGIVAIVFGFLGMRLASTQLFTFVRKPKEKMFWWYTHLGNFIGSYIAAWTAFSAVTLSQWFGNAWYVWLWPTIIGVPAIVLTSAYYHRKFTPKSRTPAQVIA</sequence>
<comment type="caution">
    <text evidence="2">The sequence shown here is derived from an EMBL/GenBank/DDBJ whole genome shotgun (WGS) entry which is preliminary data.</text>
</comment>
<dbReference type="Proteomes" id="UP000289437">
    <property type="component" value="Unassembled WGS sequence"/>
</dbReference>
<evidence type="ECO:0000313" key="3">
    <source>
        <dbReference type="Proteomes" id="UP000289437"/>
    </source>
</evidence>
<feature type="transmembrane region" description="Helical" evidence="1">
    <location>
        <begin position="167"/>
        <end position="190"/>
    </location>
</feature>
<dbReference type="EMBL" id="RDSM01000003">
    <property type="protein sequence ID" value="RXH55023.1"/>
    <property type="molecule type" value="Genomic_DNA"/>
</dbReference>
<keyword evidence="1" id="KW-1133">Transmembrane helix</keyword>
<feature type="transmembrane region" description="Helical" evidence="1">
    <location>
        <begin position="196"/>
        <end position="215"/>
    </location>
</feature>